<keyword evidence="2" id="KW-1185">Reference proteome</keyword>
<dbReference type="HOGENOM" id="CLU_3266401_0_0_11"/>
<sequence>MVDNRTFIHTLSTTRQAASWYPHLPVALASRYHQPTQWNHE</sequence>
<dbReference type="STRING" id="1685.RY69_1172"/>
<name>D4BNY1_BIFBR</name>
<dbReference type="EMBL" id="ACCG02000009">
    <property type="protein sequence ID" value="EFE89368.1"/>
    <property type="molecule type" value="Genomic_DNA"/>
</dbReference>
<proteinExistence type="predicted"/>
<comment type="caution">
    <text evidence="1">The sequence shown here is derived from an EMBL/GenBank/DDBJ whole genome shotgun (WGS) entry which is preliminary data.</text>
</comment>
<gene>
    <name evidence="1" type="ORF">BIFBRE_03789</name>
</gene>
<organism evidence="1 2">
    <name type="scientific">Bifidobacterium breve DSM 20213 = JCM 1192</name>
    <dbReference type="NCBI Taxonomy" id="518634"/>
    <lineage>
        <taxon>Bacteria</taxon>
        <taxon>Bacillati</taxon>
        <taxon>Actinomycetota</taxon>
        <taxon>Actinomycetes</taxon>
        <taxon>Bifidobacteriales</taxon>
        <taxon>Bifidobacteriaceae</taxon>
        <taxon>Bifidobacterium</taxon>
    </lineage>
</organism>
<evidence type="ECO:0000313" key="1">
    <source>
        <dbReference type="EMBL" id="EFE89368.1"/>
    </source>
</evidence>
<evidence type="ECO:0000313" key="2">
    <source>
        <dbReference type="Proteomes" id="UP000003191"/>
    </source>
</evidence>
<accession>D4BNY1</accession>
<reference evidence="1 2" key="1">
    <citation type="submission" date="2010-02" db="EMBL/GenBank/DDBJ databases">
        <authorList>
            <person name="Weinstock G."/>
            <person name="Sodergren E."/>
            <person name="Clifton S."/>
            <person name="Fulton L."/>
            <person name="Fulton B."/>
            <person name="Courtney L."/>
            <person name="Fronick C."/>
            <person name="Harrison M."/>
            <person name="Strong C."/>
            <person name="Farmer C."/>
            <person name="Delahaunty K."/>
            <person name="Markovic C."/>
            <person name="Hall O."/>
            <person name="Minx P."/>
            <person name="Tomlinson C."/>
            <person name="Mitreva M."/>
            <person name="Nelson J."/>
            <person name="Hou S."/>
            <person name="Wollam A."/>
            <person name="Pepin K.H."/>
            <person name="Johnson M."/>
            <person name="Bhonagiri V."/>
            <person name="Zhang X."/>
            <person name="Suruliraj S."/>
            <person name="Warren W."/>
            <person name="Chinwalla A."/>
            <person name="Mardis E.R."/>
            <person name="Wilson R.K."/>
        </authorList>
    </citation>
    <scope>NUCLEOTIDE SEQUENCE [LARGE SCALE GENOMIC DNA]</scope>
    <source>
        <strain evidence="1 2">DSM 20213</strain>
    </source>
</reference>
<protein>
    <submittedName>
        <fullName evidence="1">Uncharacterized protein</fullName>
    </submittedName>
</protein>
<dbReference type="AlphaFoldDB" id="D4BNY1"/>
<dbReference type="Proteomes" id="UP000003191">
    <property type="component" value="Unassembled WGS sequence"/>
</dbReference>